<accession>A0A840SMB5</accession>
<dbReference type="AlphaFoldDB" id="A0A840SMB5"/>
<evidence type="ECO:0000256" key="2">
    <source>
        <dbReference type="ARBA" id="ARBA00022525"/>
    </source>
</evidence>
<keyword evidence="4" id="KW-1185">Reference proteome</keyword>
<dbReference type="PANTHER" id="PTHR38340:SF1">
    <property type="entry name" value="S-LAYER PROTEIN"/>
    <property type="match status" value="1"/>
</dbReference>
<dbReference type="PROSITE" id="PS00330">
    <property type="entry name" value="HEMOLYSIN_CALCIUM"/>
    <property type="match status" value="7"/>
</dbReference>
<sequence length="470" mass="47662">MADDYRNYYNGAGTLGRLTTGGSASGVIETSYDSDVFSVSLIAGLTYGFDQFGQSSGNGSLSDPYLYLRNSSGSLLASNDDWDYLDSHIEYTAGYTGTYYLDARAYSSRAGSYLLYASIGYGEEWSETINGTSSADGIDGAGGNDTIFGGDGADALYGGEGNDALDGGAGADYLDGGNGTDVVSYNSNTTPVRVDLTNGVVTFPGQNWPAETVVSIENVQGGSGNDILIGDAANNVLSGNNGKDLLAGRIGNDGLFGGAGNDTLDGGDGTDILNGGAGTDTILYTSMNGSVNVNLAAQTVTFPGQGLPSETLTSIENATTGWGADTLLGSSGANELHGMDAADRLVGGGGADRLFGGTGNDVFAFSANTSAPGARDTILAGDGAAAYEGAGAAAGDMFDVSGLDADATRSGIQDWIFGTAKTKGHLWMTTSGSQTILNGNTDNDAAIEFQVAIDDAGVAASAYKVQDFIF</sequence>
<dbReference type="InterPro" id="IPR050557">
    <property type="entry name" value="RTX_toxin/Mannuronan_C5-epim"/>
</dbReference>
<dbReference type="PANTHER" id="PTHR38340">
    <property type="entry name" value="S-LAYER PROTEIN"/>
    <property type="match status" value="1"/>
</dbReference>
<dbReference type="RefSeq" id="WP_281379265.1">
    <property type="nucleotide sequence ID" value="NZ_JACHFM010000003.1"/>
</dbReference>
<dbReference type="EMBL" id="JACHFM010000003">
    <property type="protein sequence ID" value="MBB5223127.1"/>
    <property type="molecule type" value="Genomic_DNA"/>
</dbReference>
<dbReference type="Proteomes" id="UP000549457">
    <property type="component" value="Unassembled WGS sequence"/>
</dbReference>
<comment type="caution">
    <text evidence="3">The sequence shown here is derived from an EMBL/GenBank/DDBJ whole genome shotgun (WGS) entry which is preliminary data.</text>
</comment>
<dbReference type="Pfam" id="PF00353">
    <property type="entry name" value="HemolysinCabind"/>
    <property type="match status" value="3"/>
</dbReference>
<gene>
    <name evidence="3" type="ORF">HNP73_003074</name>
</gene>
<evidence type="ECO:0000313" key="4">
    <source>
        <dbReference type="Proteomes" id="UP000549457"/>
    </source>
</evidence>
<dbReference type="GO" id="GO:0005576">
    <property type="term" value="C:extracellular region"/>
    <property type="evidence" value="ECO:0007669"/>
    <property type="project" value="UniProtKB-SubCell"/>
</dbReference>
<dbReference type="Gene3D" id="2.150.10.10">
    <property type="entry name" value="Serralysin-like metalloprotease, C-terminal"/>
    <property type="match status" value="2"/>
</dbReference>
<organism evidence="3 4">
    <name type="scientific">Amaricoccus macauensis</name>
    <dbReference type="NCBI Taxonomy" id="57001"/>
    <lineage>
        <taxon>Bacteria</taxon>
        <taxon>Pseudomonadati</taxon>
        <taxon>Pseudomonadota</taxon>
        <taxon>Alphaproteobacteria</taxon>
        <taxon>Rhodobacterales</taxon>
        <taxon>Paracoccaceae</taxon>
        <taxon>Amaricoccus</taxon>
    </lineage>
</organism>
<proteinExistence type="predicted"/>
<evidence type="ECO:0000256" key="1">
    <source>
        <dbReference type="ARBA" id="ARBA00004613"/>
    </source>
</evidence>
<reference evidence="3 4" key="1">
    <citation type="submission" date="2020-08" db="EMBL/GenBank/DDBJ databases">
        <title>Genomic Encyclopedia of Type Strains, Phase IV (KMG-IV): sequencing the most valuable type-strain genomes for metagenomic binning, comparative biology and taxonomic classification.</title>
        <authorList>
            <person name="Goeker M."/>
        </authorList>
    </citation>
    <scope>NUCLEOTIDE SEQUENCE [LARGE SCALE GENOMIC DNA]</scope>
    <source>
        <strain evidence="3 4">DSM 101730</strain>
    </source>
</reference>
<dbReference type="SUPFAM" id="SSF51120">
    <property type="entry name" value="beta-Roll"/>
    <property type="match status" value="3"/>
</dbReference>
<comment type="subcellular location">
    <subcellularLocation>
        <location evidence="1">Secreted</location>
    </subcellularLocation>
</comment>
<dbReference type="InterPro" id="IPR018511">
    <property type="entry name" value="Hemolysin-typ_Ca-bd_CS"/>
</dbReference>
<dbReference type="GO" id="GO:0005509">
    <property type="term" value="F:calcium ion binding"/>
    <property type="evidence" value="ECO:0007669"/>
    <property type="project" value="InterPro"/>
</dbReference>
<keyword evidence="2" id="KW-0964">Secreted</keyword>
<dbReference type="InterPro" id="IPR011049">
    <property type="entry name" value="Serralysin-like_metalloprot_C"/>
</dbReference>
<dbReference type="InterPro" id="IPR001343">
    <property type="entry name" value="Hemolysn_Ca-bd"/>
</dbReference>
<dbReference type="PRINTS" id="PR00313">
    <property type="entry name" value="CABNDNGRPT"/>
</dbReference>
<evidence type="ECO:0000313" key="3">
    <source>
        <dbReference type="EMBL" id="MBB5223127.1"/>
    </source>
</evidence>
<protein>
    <submittedName>
        <fullName evidence="3">Ca2+-binding RTX toxin-like protein</fullName>
    </submittedName>
</protein>
<name>A0A840SMB5_9RHOB</name>
<dbReference type="Gene3D" id="2.60.120.380">
    <property type="match status" value="1"/>
</dbReference>